<dbReference type="AlphaFoldDB" id="A0A4P9X375"/>
<dbReference type="PANTHER" id="PTHR44229:SF4">
    <property type="entry name" value="15-HYDROXYPROSTAGLANDIN DEHYDROGENASE [NAD(+)]"/>
    <property type="match status" value="1"/>
</dbReference>
<dbReference type="PANTHER" id="PTHR44229">
    <property type="entry name" value="15-HYDROXYPROSTAGLANDIN DEHYDROGENASE [NAD(+)]"/>
    <property type="match status" value="1"/>
</dbReference>
<dbReference type="PRINTS" id="PR00080">
    <property type="entry name" value="SDRFAMILY"/>
</dbReference>
<protein>
    <recommendedName>
        <fullName evidence="7">NAD(P)-binding protein</fullName>
    </recommendedName>
</protein>
<dbReference type="PROSITE" id="PS00061">
    <property type="entry name" value="ADH_SHORT"/>
    <property type="match status" value="1"/>
</dbReference>
<dbReference type="InterPro" id="IPR036291">
    <property type="entry name" value="NAD(P)-bd_dom_sf"/>
</dbReference>
<evidence type="ECO:0000313" key="6">
    <source>
        <dbReference type="Proteomes" id="UP000274922"/>
    </source>
</evidence>
<evidence type="ECO:0008006" key="7">
    <source>
        <dbReference type="Google" id="ProtNLM"/>
    </source>
</evidence>
<gene>
    <name evidence="5" type="ORF">CXG81DRAFT_27799</name>
</gene>
<dbReference type="Gene3D" id="3.40.50.720">
    <property type="entry name" value="NAD(P)-binding Rossmann-like Domain"/>
    <property type="match status" value="1"/>
</dbReference>
<dbReference type="PRINTS" id="PR00081">
    <property type="entry name" value="GDHRDH"/>
</dbReference>
<evidence type="ECO:0000313" key="5">
    <source>
        <dbReference type="EMBL" id="RKO99454.1"/>
    </source>
</evidence>
<accession>A0A4P9X375</accession>
<dbReference type="STRING" id="1555241.A0A4P9X375"/>
<dbReference type="InterPro" id="IPR002347">
    <property type="entry name" value="SDR_fam"/>
</dbReference>
<evidence type="ECO:0000256" key="2">
    <source>
        <dbReference type="ARBA" id="ARBA00022857"/>
    </source>
</evidence>
<proteinExistence type="inferred from homology"/>
<dbReference type="EMBL" id="ML014284">
    <property type="protein sequence ID" value="RKO99454.1"/>
    <property type="molecule type" value="Genomic_DNA"/>
</dbReference>
<keyword evidence="6" id="KW-1185">Reference proteome</keyword>
<sequence>MPDLVSLENQVALITGAASGFGRALAERLAPLGVLLVLGDLSETGGAQLANQLNAAFPSATTGQPRCVFQKTDVTTRDLHALFDLAQTQYGRLDIVVNNAGIGDSQAFHENTTDAWKPVLEIDLTAVIQGCRLALTSFLTHGRQGTILNVSSLAGLYPQPLQPVYAAAKAGVLHLTQSLAGYAPGVRAVAVCPGFAPTGITAAARATLGSEQYAAMTAGQEITVAAVVDAMMWALRDPAGVPGGAYIRITRQQGTEVFVGRQRLARL</sequence>
<comment type="similarity">
    <text evidence="1 4">Belongs to the short-chain dehydrogenases/reductases (SDR) family.</text>
</comment>
<evidence type="ECO:0000256" key="3">
    <source>
        <dbReference type="ARBA" id="ARBA00023002"/>
    </source>
</evidence>
<dbReference type="GO" id="GO:0005737">
    <property type="term" value="C:cytoplasm"/>
    <property type="evidence" value="ECO:0007669"/>
    <property type="project" value="TreeGrafter"/>
</dbReference>
<dbReference type="SUPFAM" id="SSF51735">
    <property type="entry name" value="NAD(P)-binding Rossmann-fold domains"/>
    <property type="match status" value="1"/>
</dbReference>
<dbReference type="Proteomes" id="UP000274922">
    <property type="component" value="Unassembled WGS sequence"/>
</dbReference>
<keyword evidence="3" id="KW-0560">Oxidoreductase</keyword>
<evidence type="ECO:0000256" key="1">
    <source>
        <dbReference type="ARBA" id="ARBA00006484"/>
    </source>
</evidence>
<dbReference type="GO" id="GO:0016616">
    <property type="term" value="F:oxidoreductase activity, acting on the CH-OH group of donors, NAD or NADP as acceptor"/>
    <property type="evidence" value="ECO:0007669"/>
    <property type="project" value="TreeGrafter"/>
</dbReference>
<evidence type="ECO:0000256" key="4">
    <source>
        <dbReference type="RuleBase" id="RU000363"/>
    </source>
</evidence>
<dbReference type="OrthoDB" id="4131217at2759"/>
<organism evidence="5 6">
    <name type="scientific">Caulochytrium protostelioides</name>
    <dbReference type="NCBI Taxonomy" id="1555241"/>
    <lineage>
        <taxon>Eukaryota</taxon>
        <taxon>Fungi</taxon>
        <taxon>Fungi incertae sedis</taxon>
        <taxon>Chytridiomycota</taxon>
        <taxon>Chytridiomycota incertae sedis</taxon>
        <taxon>Chytridiomycetes</taxon>
        <taxon>Caulochytriales</taxon>
        <taxon>Caulochytriaceae</taxon>
        <taxon>Caulochytrium</taxon>
    </lineage>
</organism>
<dbReference type="Pfam" id="PF00106">
    <property type="entry name" value="adh_short"/>
    <property type="match status" value="1"/>
</dbReference>
<dbReference type="InterPro" id="IPR020904">
    <property type="entry name" value="Sc_DH/Rdtase_CS"/>
</dbReference>
<name>A0A4P9X375_9FUNG</name>
<keyword evidence="2" id="KW-0521">NADP</keyword>
<reference evidence="6" key="1">
    <citation type="journal article" date="2018" name="Nat. Microbiol.">
        <title>Leveraging single-cell genomics to expand the fungal tree of life.</title>
        <authorList>
            <person name="Ahrendt S.R."/>
            <person name="Quandt C.A."/>
            <person name="Ciobanu D."/>
            <person name="Clum A."/>
            <person name="Salamov A."/>
            <person name="Andreopoulos B."/>
            <person name="Cheng J.F."/>
            <person name="Woyke T."/>
            <person name="Pelin A."/>
            <person name="Henrissat B."/>
            <person name="Reynolds N.K."/>
            <person name="Benny G.L."/>
            <person name="Smith M.E."/>
            <person name="James T.Y."/>
            <person name="Grigoriev I.V."/>
        </authorList>
    </citation>
    <scope>NUCLEOTIDE SEQUENCE [LARGE SCALE GENOMIC DNA]</scope>
    <source>
        <strain evidence="6">ATCC 52028</strain>
    </source>
</reference>